<accession>A0A9D0ZAR9</accession>
<evidence type="ECO:0000259" key="1">
    <source>
        <dbReference type="Pfam" id="PF11823"/>
    </source>
</evidence>
<dbReference type="AlphaFoldDB" id="A0A9D0ZAR9"/>
<dbReference type="Pfam" id="PF11823">
    <property type="entry name" value="Se_S_carrier"/>
    <property type="match status" value="1"/>
</dbReference>
<sequence length="94" mass="10277">MDGEVFGIAAFRSRQQVLRFEGALRRAGIRAQVVATPRDVAIGCGLSVRFETADTDAVLAAYDRTRPGNLIGFYHVDRRGGGRPGLYPIDVRRG</sequence>
<organism evidence="2 3">
    <name type="scientific">Candidatus Onthenecus intestinigallinarum</name>
    <dbReference type="NCBI Taxonomy" id="2840875"/>
    <lineage>
        <taxon>Bacteria</taxon>
        <taxon>Bacillati</taxon>
        <taxon>Bacillota</taxon>
        <taxon>Clostridia</taxon>
        <taxon>Eubacteriales</taxon>
        <taxon>Candidatus Onthenecus</taxon>
    </lineage>
</organism>
<protein>
    <submittedName>
        <fullName evidence="2">DUF3343 domain-containing protein</fullName>
    </submittedName>
</protein>
<proteinExistence type="predicted"/>
<gene>
    <name evidence="2" type="ORF">IAB73_08700</name>
</gene>
<feature type="domain" description="Putative Se/S carrier protein-like" evidence="1">
    <location>
        <begin position="7"/>
        <end position="60"/>
    </location>
</feature>
<comment type="caution">
    <text evidence="2">The sequence shown here is derived from an EMBL/GenBank/DDBJ whole genome shotgun (WGS) entry which is preliminary data.</text>
</comment>
<dbReference type="EMBL" id="DVFJ01000030">
    <property type="protein sequence ID" value="HIQ72269.1"/>
    <property type="molecule type" value="Genomic_DNA"/>
</dbReference>
<evidence type="ECO:0000313" key="2">
    <source>
        <dbReference type="EMBL" id="HIQ72269.1"/>
    </source>
</evidence>
<dbReference type="InterPro" id="IPR021778">
    <property type="entry name" value="Se/S_carrier-like"/>
</dbReference>
<reference evidence="2" key="2">
    <citation type="journal article" date="2021" name="PeerJ">
        <title>Extensive microbial diversity within the chicken gut microbiome revealed by metagenomics and culture.</title>
        <authorList>
            <person name="Gilroy R."/>
            <person name="Ravi A."/>
            <person name="Getino M."/>
            <person name="Pursley I."/>
            <person name="Horton D.L."/>
            <person name="Alikhan N.F."/>
            <person name="Baker D."/>
            <person name="Gharbi K."/>
            <person name="Hall N."/>
            <person name="Watson M."/>
            <person name="Adriaenssens E.M."/>
            <person name="Foster-Nyarko E."/>
            <person name="Jarju S."/>
            <person name="Secka A."/>
            <person name="Antonio M."/>
            <person name="Oren A."/>
            <person name="Chaudhuri R.R."/>
            <person name="La Ragione R."/>
            <person name="Hildebrand F."/>
            <person name="Pallen M.J."/>
        </authorList>
    </citation>
    <scope>NUCLEOTIDE SEQUENCE</scope>
    <source>
        <strain evidence="2">ChiSxjej2B14-6234</strain>
    </source>
</reference>
<evidence type="ECO:0000313" key="3">
    <source>
        <dbReference type="Proteomes" id="UP000886887"/>
    </source>
</evidence>
<dbReference type="Proteomes" id="UP000886887">
    <property type="component" value="Unassembled WGS sequence"/>
</dbReference>
<reference evidence="2" key="1">
    <citation type="submission" date="2020-10" db="EMBL/GenBank/DDBJ databases">
        <authorList>
            <person name="Gilroy R."/>
        </authorList>
    </citation>
    <scope>NUCLEOTIDE SEQUENCE</scope>
    <source>
        <strain evidence="2">ChiSxjej2B14-6234</strain>
    </source>
</reference>
<name>A0A9D0ZAR9_9FIRM</name>